<proteinExistence type="predicted"/>
<feature type="domain" description="2,4-diaminopentanoate dehydrogenase C-terminal" evidence="1">
    <location>
        <begin position="2"/>
        <end position="75"/>
    </location>
</feature>
<name>A0A9D7SWH5_9BACT</name>
<organism evidence="2 3">
    <name type="scientific">Candidatus Opimibacter skivensis</name>
    <dbReference type="NCBI Taxonomy" id="2982028"/>
    <lineage>
        <taxon>Bacteria</taxon>
        <taxon>Pseudomonadati</taxon>
        <taxon>Bacteroidota</taxon>
        <taxon>Saprospiria</taxon>
        <taxon>Saprospirales</taxon>
        <taxon>Saprospiraceae</taxon>
        <taxon>Candidatus Opimibacter</taxon>
    </lineage>
</organism>
<protein>
    <recommendedName>
        <fullName evidence="1">2,4-diaminopentanoate dehydrogenase C-terminal domain-containing protein</fullName>
    </recommendedName>
</protein>
<sequence length="102" mass="11279">MSGQVAGIRQTGTGIVNGVERIKLTFQASVGELESYDEIEIFGTPHIRSRIMGGVHGDVATCSIILNACHSILKSCTRPSHDGRCADDNKYWSRLIMKWTER</sequence>
<gene>
    <name evidence="2" type="ORF">IPP15_07070</name>
</gene>
<evidence type="ECO:0000313" key="2">
    <source>
        <dbReference type="EMBL" id="MBK9982174.1"/>
    </source>
</evidence>
<dbReference type="Proteomes" id="UP000808337">
    <property type="component" value="Unassembled WGS sequence"/>
</dbReference>
<evidence type="ECO:0000259" key="1">
    <source>
        <dbReference type="Pfam" id="PF19328"/>
    </source>
</evidence>
<dbReference type="AlphaFoldDB" id="A0A9D7SWH5"/>
<evidence type="ECO:0000313" key="3">
    <source>
        <dbReference type="Proteomes" id="UP000808337"/>
    </source>
</evidence>
<comment type="caution">
    <text evidence="2">The sequence shown here is derived from an EMBL/GenBank/DDBJ whole genome shotgun (WGS) entry which is preliminary data.</text>
</comment>
<reference evidence="2 3" key="1">
    <citation type="submission" date="2020-10" db="EMBL/GenBank/DDBJ databases">
        <title>Connecting structure to function with the recovery of over 1000 high-quality activated sludge metagenome-assembled genomes encoding full-length rRNA genes using long-read sequencing.</title>
        <authorList>
            <person name="Singleton C.M."/>
            <person name="Petriglieri F."/>
            <person name="Kristensen J.M."/>
            <person name="Kirkegaard R.H."/>
            <person name="Michaelsen T.Y."/>
            <person name="Andersen M.H."/>
            <person name="Karst S.M."/>
            <person name="Dueholm M.S."/>
            <person name="Nielsen P.H."/>
            <person name="Albertsen M."/>
        </authorList>
    </citation>
    <scope>NUCLEOTIDE SEQUENCE [LARGE SCALE GENOMIC DNA]</scope>
    <source>
        <strain evidence="2">Ribe_18-Q3-R11-54_MAXAC.273</strain>
    </source>
</reference>
<dbReference type="EMBL" id="JADKGY010000004">
    <property type="protein sequence ID" value="MBK9982174.1"/>
    <property type="molecule type" value="Genomic_DNA"/>
</dbReference>
<accession>A0A9D7SWH5</accession>
<dbReference type="Pfam" id="PF19328">
    <property type="entry name" value="DAP_DH_C"/>
    <property type="match status" value="1"/>
</dbReference>
<dbReference type="InterPro" id="IPR045760">
    <property type="entry name" value="DAP_DH_C"/>
</dbReference>